<accession>A0ABU6AK25</accession>
<evidence type="ECO:0000259" key="1">
    <source>
        <dbReference type="Pfam" id="PF01370"/>
    </source>
</evidence>
<keyword evidence="3" id="KW-1185">Reference proteome</keyword>
<dbReference type="PANTHER" id="PTHR43245:SF55">
    <property type="entry name" value="NAD(P)-BINDING DOMAIN-CONTAINING PROTEIN"/>
    <property type="match status" value="1"/>
</dbReference>
<dbReference type="RefSeq" id="WP_324269312.1">
    <property type="nucleotide sequence ID" value="NZ_JAWLNX010000034.1"/>
</dbReference>
<gene>
    <name evidence="2" type="ORF">R4I43_31250</name>
</gene>
<dbReference type="InterPro" id="IPR001509">
    <property type="entry name" value="Epimerase_deHydtase"/>
</dbReference>
<dbReference type="Gene3D" id="3.40.50.720">
    <property type="entry name" value="NAD(P)-binding Rossmann-like Domain"/>
    <property type="match status" value="1"/>
</dbReference>
<name>A0ABU6AK25_9PSEU</name>
<reference evidence="2 3" key="1">
    <citation type="submission" date="2023-10" db="EMBL/GenBank/DDBJ databases">
        <title>Saccharopolyspora sp. nov., isolated from mangrove soil.</title>
        <authorList>
            <person name="Lu Y."/>
            <person name="Liu W."/>
        </authorList>
    </citation>
    <scope>NUCLEOTIDE SEQUENCE [LARGE SCALE GENOMIC DNA]</scope>
    <source>
        <strain evidence="2 3">S2-29</strain>
    </source>
</reference>
<dbReference type="EMBL" id="JAWLNX010000034">
    <property type="protein sequence ID" value="MEB3371885.1"/>
    <property type="molecule type" value="Genomic_DNA"/>
</dbReference>
<dbReference type="Proteomes" id="UP001327093">
    <property type="component" value="Unassembled WGS sequence"/>
</dbReference>
<protein>
    <submittedName>
        <fullName evidence="2">NAD(P)-dependent oxidoreductase</fullName>
    </submittedName>
</protein>
<dbReference type="InterPro" id="IPR050177">
    <property type="entry name" value="Lipid_A_modif_metabolic_enz"/>
</dbReference>
<dbReference type="Pfam" id="PF01370">
    <property type="entry name" value="Epimerase"/>
    <property type="match status" value="1"/>
</dbReference>
<comment type="caution">
    <text evidence="2">The sequence shown here is derived from an EMBL/GenBank/DDBJ whole genome shotgun (WGS) entry which is preliminary data.</text>
</comment>
<dbReference type="PANTHER" id="PTHR43245">
    <property type="entry name" value="BIFUNCTIONAL POLYMYXIN RESISTANCE PROTEIN ARNA"/>
    <property type="match status" value="1"/>
</dbReference>
<sequence length="355" mass="38118">MTVMVTGIGHVGGYVVRDLLDAGERVVLYGFFGGTGDPADLFPPDLQFVDQLVGGGLRDKTEIVVGDVADLDALVDVMERYEVTKVVHLASLLSAGVEANPPLAARVNVVGMANVLEAASRLNLKKVVWASSVDVFGDGSADASGVVTDDAPYDPPFIYGATKVMGEQMAWRYAENHGLSITGLRLTRGYGFGEHIKSGRGAGSSWMTGLLYEPAVGSGVEVVVPFGARYMDFLYLEDVSDAFLKALSRVDRGSRNYIIRGDFRRVSDAFDFVHSLFPDAPLSTVMEDAPLPPGSSLAWERRYDGSRATAEIGYQSKFSLEDGLLRTINLNRASVGLEPVVSPESEAEVEVVVSP</sequence>
<dbReference type="InterPro" id="IPR036291">
    <property type="entry name" value="NAD(P)-bd_dom_sf"/>
</dbReference>
<evidence type="ECO:0000313" key="3">
    <source>
        <dbReference type="Proteomes" id="UP001327093"/>
    </source>
</evidence>
<dbReference type="CDD" id="cd08946">
    <property type="entry name" value="SDR_e"/>
    <property type="match status" value="1"/>
</dbReference>
<organism evidence="2 3">
    <name type="scientific">Saccharopolyspora mangrovi</name>
    <dbReference type="NCBI Taxonomy" id="3082379"/>
    <lineage>
        <taxon>Bacteria</taxon>
        <taxon>Bacillati</taxon>
        <taxon>Actinomycetota</taxon>
        <taxon>Actinomycetes</taxon>
        <taxon>Pseudonocardiales</taxon>
        <taxon>Pseudonocardiaceae</taxon>
        <taxon>Saccharopolyspora</taxon>
    </lineage>
</organism>
<feature type="domain" description="NAD-dependent epimerase/dehydratase" evidence="1">
    <location>
        <begin position="3"/>
        <end position="255"/>
    </location>
</feature>
<evidence type="ECO:0000313" key="2">
    <source>
        <dbReference type="EMBL" id="MEB3371885.1"/>
    </source>
</evidence>
<dbReference type="SUPFAM" id="SSF51735">
    <property type="entry name" value="NAD(P)-binding Rossmann-fold domains"/>
    <property type="match status" value="1"/>
</dbReference>
<proteinExistence type="predicted"/>